<dbReference type="RefSeq" id="WP_076435850.1">
    <property type="nucleotide sequence ID" value="NZ_FTNI01000011.1"/>
</dbReference>
<dbReference type="EMBL" id="FTNI01000011">
    <property type="protein sequence ID" value="SIR60470.1"/>
    <property type="molecule type" value="Genomic_DNA"/>
</dbReference>
<evidence type="ECO:0000313" key="3">
    <source>
        <dbReference type="Proteomes" id="UP000186096"/>
    </source>
</evidence>
<sequence length="318" mass="34260">MGGLLAELGKKLAERWLTLLVLPGALYLATLITAVTLGHARPIDEHLMATRLDQWAMPGRTGRVVVLLAAYLLGSAAAGVAAQALAAMVERVWLAESWGSWPPPLRQAAARLTRRRHSRWSGAVKGYHEAREEAAAALARARLEEAPASGAPGRAASLSRLDAARRRLRDIGTEEPERPTWMGDRMQAVAIRLDRELDLDLATVWPYLWLTAPETVRTEITAARETLGRATTLAGWGVLYAAVGALWWPGLIIAAAVFGTGWRRARTAVDAYAELVEATVRLRTAALAGDLGLEHTGPLGPATGKAVTDLLRHRGPVP</sequence>
<accession>A0A1N7CA53</accession>
<feature type="transmembrane region" description="Helical" evidence="1">
    <location>
        <begin position="64"/>
        <end position="89"/>
    </location>
</feature>
<evidence type="ECO:0000256" key="1">
    <source>
        <dbReference type="SAM" id="Phobius"/>
    </source>
</evidence>
<feature type="transmembrane region" description="Helical" evidence="1">
    <location>
        <begin position="20"/>
        <end position="43"/>
    </location>
</feature>
<organism evidence="2 3">
    <name type="scientific">Microbispora rosea</name>
    <dbReference type="NCBI Taxonomy" id="58117"/>
    <lineage>
        <taxon>Bacteria</taxon>
        <taxon>Bacillati</taxon>
        <taxon>Actinomycetota</taxon>
        <taxon>Actinomycetes</taxon>
        <taxon>Streptosporangiales</taxon>
        <taxon>Streptosporangiaceae</taxon>
        <taxon>Microbispora</taxon>
    </lineage>
</organism>
<name>A0A1N7CA53_9ACTN</name>
<feature type="transmembrane region" description="Helical" evidence="1">
    <location>
        <begin position="233"/>
        <end position="258"/>
    </location>
</feature>
<reference evidence="3" key="1">
    <citation type="submission" date="2017-01" db="EMBL/GenBank/DDBJ databases">
        <authorList>
            <person name="Varghese N."/>
            <person name="Submissions S."/>
        </authorList>
    </citation>
    <scope>NUCLEOTIDE SEQUENCE [LARGE SCALE GENOMIC DNA]</scope>
    <source>
        <strain evidence="3">ATCC 12950</strain>
    </source>
</reference>
<gene>
    <name evidence="2" type="ORF">SAMN05421833_111149</name>
</gene>
<protein>
    <recommendedName>
        <fullName evidence="4">Vegetative cell wall protein gp1</fullName>
    </recommendedName>
</protein>
<dbReference type="OrthoDB" id="529448at2"/>
<dbReference type="STRING" id="58117.SAMN05421833_111149"/>
<proteinExistence type="predicted"/>
<keyword evidence="1" id="KW-1133">Transmembrane helix</keyword>
<evidence type="ECO:0008006" key="4">
    <source>
        <dbReference type="Google" id="ProtNLM"/>
    </source>
</evidence>
<keyword evidence="3" id="KW-1185">Reference proteome</keyword>
<keyword evidence="1" id="KW-0472">Membrane</keyword>
<dbReference type="Proteomes" id="UP000186096">
    <property type="component" value="Unassembled WGS sequence"/>
</dbReference>
<dbReference type="AlphaFoldDB" id="A0A1N7CA53"/>
<evidence type="ECO:0000313" key="2">
    <source>
        <dbReference type="EMBL" id="SIR60470.1"/>
    </source>
</evidence>
<keyword evidence="1" id="KW-0812">Transmembrane</keyword>